<dbReference type="Proteomes" id="UP000319783">
    <property type="component" value="Unassembled WGS sequence"/>
</dbReference>
<dbReference type="AlphaFoldDB" id="A0A533QBZ3"/>
<name>A0A533QBZ3_9BACT</name>
<gene>
    <name evidence="1" type="ORF">JETT_1818</name>
</gene>
<protein>
    <submittedName>
        <fullName evidence="1">Uncharacterized protein</fullName>
    </submittedName>
</protein>
<organism evidence="1 2">
    <name type="scientific">Candidatus Jettenia ecosi</name>
    <dbReference type="NCBI Taxonomy" id="2494326"/>
    <lineage>
        <taxon>Bacteria</taxon>
        <taxon>Pseudomonadati</taxon>
        <taxon>Planctomycetota</taxon>
        <taxon>Candidatus Brocadiia</taxon>
        <taxon>Candidatus Brocadiales</taxon>
        <taxon>Candidatus Brocadiaceae</taxon>
        <taxon>Candidatus Jettenia</taxon>
    </lineage>
</organism>
<comment type="caution">
    <text evidence="1">The sequence shown here is derived from an EMBL/GenBank/DDBJ whole genome shotgun (WGS) entry which is preliminary data.</text>
</comment>
<proteinExistence type="predicted"/>
<dbReference type="EMBL" id="SULG01000032">
    <property type="protein sequence ID" value="TLD41949.1"/>
    <property type="molecule type" value="Genomic_DNA"/>
</dbReference>
<evidence type="ECO:0000313" key="2">
    <source>
        <dbReference type="Proteomes" id="UP000319783"/>
    </source>
</evidence>
<evidence type="ECO:0000313" key="1">
    <source>
        <dbReference type="EMBL" id="TLD41949.1"/>
    </source>
</evidence>
<sequence>MLKIFSNECLCNWTLFVLKMHDGGERYVYNYGCGNENSVMSSDSIPGKTFEKQQRILI</sequence>
<accession>A0A533QBZ3</accession>
<reference evidence="1 2" key="1">
    <citation type="submission" date="2019-04" db="EMBL/GenBank/DDBJ databases">
        <title>Genome of a novel bacterium Candidatus Jettenia ecosi reconstructed from metagenome of an anammox bioreactor.</title>
        <authorList>
            <person name="Mardanov A.V."/>
            <person name="Beletsky A.V."/>
            <person name="Ravin N.V."/>
            <person name="Botchkova E.A."/>
            <person name="Litti Y.V."/>
            <person name="Nozhevnikova A.N."/>
        </authorList>
    </citation>
    <scope>NUCLEOTIDE SEQUENCE [LARGE SCALE GENOMIC DNA]</scope>
    <source>
        <strain evidence="1">J2</strain>
    </source>
</reference>